<evidence type="ECO:0000256" key="6">
    <source>
        <dbReference type="ARBA" id="ARBA00022833"/>
    </source>
</evidence>
<dbReference type="PRINTS" id="PR00730">
    <property type="entry name" value="THERMOLYSIN"/>
</dbReference>
<dbReference type="AlphaFoldDB" id="A0A507ZY37"/>
<keyword evidence="5 9" id="KW-0378">Hydrolase</keyword>
<evidence type="ECO:0000259" key="11">
    <source>
        <dbReference type="Pfam" id="PF02868"/>
    </source>
</evidence>
<keyword evidence="4 9" id="KW-0732">Signal</keyword>
<dbReference type="InterPro" id="IPR001570">
    <property type="entry name" value="Peptidase_M4_C_domain"/>
</dbReference>
<keyword evidence="6 9" id="KW-0862">Zinc</keyword>
<dbReference type="OrthoDB" id="291295at2"/>
<dbReference type="EMBL" id="VIAR01000001">
    <property type="protein sequence ID" value="TQD40628.1"/>
    <property type="molecule type" value="Genomic_DNA"/>
</dbReference>
<dbReference type="RefSeq" id="WP_141420359.1">
    <property type="nucleotide sequence ID" value="NZ_VIAR01000001.1"/>
</dbReference>
<dbReference type="Proteomes" id="UP000317169">
    <property type="component" value="Unassembled WGS sequence"/>
</dbReference>
<evidence type="ECO:0000256" key="5">
    <source>
        <dbReference type="ARBA" id="ARBA00022801"/>
    </source>
</evidence>
<feature type="domain" description="Peptidase M4 C-terminal" evidence="11">
    <location>
        <begin position="359"/>
        <end position="527"/>
    </location>
</feature>
<dbReference type="GO" id="GO:0006508">
    <property type="term" value="P:proteolysis"/>
    <property type="evidence" value="ECO:0007669"/>
    <property type="project" value="UniProtKB-KW"/>
</dbReference>
<dbReference type="CDD" id="cd09597">
    <property type="entry name" value="M4_TLP"/>
    <property type="match status" value="1"/>
</dbReference>
<organism evidence="13 14">
    <name type="scientific">Haloflavibacter putidus</name>
    <dbReference type="NCBI Taxonomy" id="2576776"/>
    <lineage>
        <taxon>Bacteria</taxon>
        <taxon>Pseudomonadati</taxon>
        <taxon>Bacteroidota</taxon>
        <taxon>Flavobacteriia</taxon>
        <taxon>Flavobacteriales</taxon>
        <taxon>Flavobacteriaceae</taxon>
        <taxon>Haloflavibacter</taxon>
    </lineage>
</organism>
<evidence type="ECO:0000256" key="3">
    <source>
        <dbReference type="ARBA" id="ARBA00022723"/>
    </source>
</evidence>
<evidence type="ECO:0000313" key="13">
    <source>
        <dbReference type="EMBL" id="TQD40628.1"/>
    </source>
</evidence>
<dbReference type="InterPro" id="IPR027268">
    <property type="entry name" value="Peptidase_M4/M1_CTD_sf"/>
</dbReference>
<dbReference type="Pfam" id="PF07504">
    <property type="entry name" value="FTP"/>
    <property type="match status" value="1"/>
</dbReference>
<evidence type="ECO:0000259" key="10">
    <source>
        <dbReference type="Pfam" id="PF01447"/>
    </source>
</evidence>
<evidence type="ECO:0000256" key="2">
    <source>
        <dbReference type="ARBA" id="ARBA00022670"/>
    </source>
</evidence>
<evidence type="ECO:0000256" key="9">
    <source>
        <dbReference type="RuleBase" id="RU366073"/>
    </source>
</evidence>
<comment type="similarity">
    <text evidence="1 9">Belongs to the peptidase M4 family.</text>
</comment>
<comment type="subcellular location">
    <subcellularLocation>
        <location evidence="9">Secreted</location>
    </subcellularLocation>
</comment>
<comment type="cofactor">
    <cofactor evidence="9">
        <name>Zn(2+)</name>
        <dbReference type="ChEBI" id="CHEBI:29105"/>
    </cofactor>
</comment>
<accession>A0A507ZY37</accession>
<dbReference type="InterPro" id="IPR011096">
    <property type="entry name" value="FTP_domain"/>
</dbReference>
<keyword evidence="2 9" id="KW-0645">Protease</keyword>
<dbReference type="GO" id="GO:0005576">
    <property type="term" value="C:extracellular region"/>
    <property type="evidence" value="ECO:0007669"/>
    <property type="project" value="UniProtKB-SubCell"/>
</dbReference>
<dbReference type="GO" id="GO:0004222">
    <property type="term" value="F:metalloendopeptidase activity"/>
    <property type="evidence" value="ECO:0007669"/>
    <property type="project" value="UniProtKB-UniRule"/>
</dbReference>
<dbReference type="SUPFAM" id="SSF55486">
    <property type="entry name" value="Metalloproteases ('zincins'), catalytic domain"/>
    <property type="match status" value="1"/>
</dbReference>
<dbReference type="InterPro" id="IPR050728">
    <property type="entry name" value="Zinc_Metalloprotease_M4"/>
</dbReference>
<keyword evidence="9" id="KW-0964">Secreted</keyword>
<proteinExistence type="inferred from homology"/>
<evidence type="ECO:0000256" key="4">
    <source>
        <dbReference type="ARBA" id="ARBA00022729"/>
    </source>
</evidence>
<feature type="domain" description="FTP" evidence="12">
    <location>
        <begin position="68"/>
        <end position="109"/>
    </location>
</feature>
<reference evidence="13 14" key="1">
    <citation type="submission" date="2019-06" db="EMBL/GenBank/DDBJ databases">
        <title>Flavibacter putida gen. nov., sp. nov., a novel marine bacterium of the family Flavobacteriaceae isolated from coastal seawater.</title>
        <authorList>
            <person name="Feng X."/>
        </authorList>
    </citation>
    <scope>NUCLEOTIDE SEQUENCE [LARGE SCALE GENOMIC DNA]</scope>
    <source>
        <strain evidence="13 14">PLHSN227</strain>
    </source>
</reference>
<dbReference type="InterPro" id="IPR023612">
    <property type="entry name" value="Peptidase_M4"/>
</dbReference>
<evidence type="ECO:0000256" key="8">
    <source>
        <dbReference type="PIRSR" id="PIRSR623612-1"/>
    </source>
</evidence>
<dbReference type="Pfam" id="PF01447">
    <property type="entry name" value="Peptidase_M4"/>
    <property type="match status" value="1"/>
</dbReference>
<dbReference type="PANTHER" id="PTHR33794">
    <property type="entry name" value="BACILLOLYSIN"/>
    <property type="match status" value="1"/>
</dbReference>
<dbReference type="InterPro" id="IPR013856">
    <property type="entry name" value="Peptidase_M4_domain"/>
</dbReference>
<feature type="active site" evidence="8">
    <location>
        <position position="349"/>
    </location>
</feature>
<dbReference type="PANTHER" id="PTHR33794:SF1">
    <property type="entry name" value="BACILLOLYSIN"/>
    <property type="match status" value="1"/>
</dbReference>
<evidence type="ECO:0000313" key="14">
    <source>
        <dbReference type="Proteomes" id="UP000317169"/>
    </source>
</evidence>
<feature type="domain" description="Peptidase M4" evidence="10">
    <location>
        <begin position="217"/>
        <end position="356"/>
    </location>
</feature>
<evidence type="ECO:0000259" key="12">
    <source>
        <dbReference type="Pfam" id="PF07504"/>
    </source>
</evidence>
<dbReference type="EC" id="3.4.24.-" evidence="9"/>
<dbReference type="Gene3D" id="1.10.390.10">
    <property type="entry name" value="Neutral Protease Domain 2"/>
    <property type="match status" value="1"/>
</dbReference>
<sequence>MKNHSILISITCVFFLIPIINQAQSGPQEPTKLQVFEQEEFWINDGEAFLKDYLNLSSANSFEKIVKQTDHLGYIHEKYQQYYNGIKVEFGSSVLHSKNGRLASISNNVFPINNLKTDLGLSKEDALESAINFVKAEEYLWENEKEALAGNYVKPEGELVVFPKIENLSERDHIAYKFDIYASKPLYRADIYVDAVTGEVILENVRIHHANEAMVHGNSLYNGDVNIKATNHHGGYQLSQMFNGNGIQTFDMENCSNYSNAVEVISNSPIFVNNPIAVQAHWGAEQAYNYFYQEHSRDSYDNKGGIIKSYVSYKHNFVNAFWDGSRMTYGDGDGKSYGPLVALDIVAHEISHGITEHTAGLIYSYEAGALNESFSDIFGEAIEQFATGNNNWLIGDQISIGANTTALRSMRDPNLYGQADTYKGANWYANTTDNGGVHYNSGVQNFWFYLLTEGGNGTNDYGNSYEINGIGIDKAAKIAYRNLSVYLTANATYHDARSGAIQAARDLYGKNSPEEIAVTNAWNAVGVGEAYVKPAVMQNTQLLSQANTSNLLD</sequence>
<comment type="function">
    <text evidence="9">Extracellular zinc metalloprotease.</text>
</comment>
<keyword evidence="14" id="KW-1185">Reference proteome</keyword>
<feature type="active site" description="Proton donor" evidence="8">
    <location>
        <position position="438"/>
    </location>
</feature>
<gene>
    <name evidence="13" type="ORF">FKR84_01220</name>
</gene>
<evidence type="ECO:0000256" key="7">
    <source>
        <dbReference type="ARBA" id="ARBA00023049"/>
    </source>
</evidence>
<comment type="caution">
    <text evidence="13">The sequence shown here is derived from an EMBL/GenBank/DDBJ whole genome shotgun (WGS) entry which is preliminary data.</text>
</comment>
<protein>
    <recommendedName>
        <fullName evidence="9">Neutral metalloproteinase</fullName>
        <ecNumber evidence="9">3.4.24.-</ecNumber>
    </recommendedName>
</protein>
<dbReference type="Gene3D" id="3.10.170.10">
    <property type="match status" value="1"/>
</dbReference>
<keyword evidence="7 9" id="KW-0482">Metalloprotease</keyword>
<dbReference type="GO" id="GO:0046872">
    <property type="term" value="F:metal ion binding"/>
    <property type="evidence" value="ECO:0007669"/>
    <property type="project" value="UniProtKB-UniRule"/>
</dbReference>
<feature type="chain" id="PRO_5023155327" description="Neutral metalloproteinase" evidence="9">
    <location>
        <begin position="24"/>
        <end position="553"/>
    </location>
</feature>
<dbReference type="Pfam" id="PF02868">
    <property type="entry name" value="Peptidase_M4_C"/>
    <property type="match status" value="1"/>
</dbReference>
<dbReference type="Gene3D" id="3.10.450.490">
    <property type="match status" value="1"/>
</dbReference>
<feature type="signal peptide" evidence="9">
    <location>
        <begin position="1"/>
        <end position="23"/>
    </location>
</feature>
<name>A0A507ZY37_9FLAO</name>
<evidence type="ECO:0000256" key="1">
    <source>
        <dbReference type="ARBA" id="ARBA00009388"/>
    </source>
</evidence>
<keyword evidence="3" id="KW-0479">Metal-binding</keyword>